<evidence type="ECO:0000256" key="1">
    <source>
        <dbReference type="SAM" id="Phobius"/>
    </source>
</evidence>
<evidence type="ECO:0000313" key="3">
    <source>
        <dbReference type="Proteomes" id="UP001149074"/>
    </source>
</evidence>
<feature type="transmembrane region" description="Helical" evidence="1">
    <location>
        <begin position="134"/>
        <end position="157"/>
    </location>
</feature>
<dbReference type="InterPro" id="IPR021840">
    <property type="entry name" value="DUF3433"/>
</dbReference>
<feature type="transmembrane region" description="Helical" evidence="1">
    <location>
        <begin position="70"/>
        <end position="88"/>
    </location>
</feature>
<feature type="transmembrane region" description="Helical" evidence="1">
    <location>
        <begin position="31"/>
        <end position="50"/>
    </location>
</feature>
<comment type="caution">
    <text evidence="2">The sequence shown here is derived from an EMBL/GenBank/DDBJ whole genome shotgun (WGS) entry which is preliminary data.</text>
</comment>
<dbReference type="EMBL" id="JAPQKI010000005">
    <property type="protein sequence ID" value="KAJ5099694.1"/>
    <property type="molecule type" value="Genomic_DNA"/>
</dbReference>
<dbReference type="AlphaFoldDB" id="A0A9W9FGI1"/>
<evidence type="ECO:0000313" key="2">
    <source>
        <dbReference type="EMBL" id="KAJ5099694.1"/>
    </source>
</evidence>
<protein>
    <submittedName>
        <fullName evidence="2">Uncharacterized protein</fullName>
    </submittedName>
</protein>
<keyword evidence="1" id="KW-0812">Transmembrane</keyword>
<dbReference type="PANTHER" id="PTHR37544:SF1">
    <property type="entry name" value="PHOSPHORIBOSYLAMINOIMIDAZOLE-SUCCINOCARBOXAMIDE SYNTHASE"/>
    <property type="match status" value="1"/>
</dbReference>
<organism evidence="2 3">
    <name type="scientific">Penicillium argentinense</name>
    <dbReference type="NCBI Taxonomy" id="1131581"/>
    <lineage>
        <taxon>Eukaryota</taxon>
        <taxon>Fungi</taxon>
        <taxon>Dikarya</taxon>
        <taxon>Ascomycota</taxon>
        <taxon>Pezizomycotina</taxon>
        <taxon>Eurotiomycetes</taxon>
        <taxon>Eurotiomycetidae</taxon>
        <taxon>Eurotiales</taxon>
        <taxon>Aspergillaceae</taxon>
        <taxon>Penicillium</taxon>
    </lineage>
</organism>
<feature type="transmembrane region" description="Helical" evidence="1">
    <location>
        <begin position="612"/>
        <end position="629"/>
    </location>
</feature>
<keyword evidence="1" id="KW-1133">Transmembrane helix</keyword>
<dbReference type="RefSeq" id="XP_056475348.1">
    <property type="nucleotide sequence ID" value="XM_056619189.1"/>
</dbReference>
<dbReference type="GeneID" id="81358168"/>
<reference evidence="2" key="1">
    <citation type="submission" date="2022-11" db="EMBL/GenBank/DDBJ databases">
        <authorList>
            <person name="Petersen C."/>
        </authorList>
    </citation>
    <scope>NUCLEOTIDE SEQUENCE</scope>
    <source>
        <strain evidence="2">IBT 30761</strain>
    </source>
</reference>
<keyword evidence="1" id="KW-0472">Membrane</keyword>
<dbReference type="Proteomes" id="UP001149074">
    <property type="component" value="Unassembled WGS sequence"/>
</dbReference>
<dbReference type="PANTHER" id="PTHR37544">
    <property type="entry name" value="SPRAY-RELATED"/>
    <property type="match status" value="1"/>
</dbReference>
<feature type="transmembrane region" description="Helical" evidence="1">
    <location>
        <begin position="499"/>
        <end position="518"/>
    </location>
</feature>
<gene>
    <name evidence="2" type="ORF">N7532_006695</name>
</gene>
<accession>A0A9W9FGI1</accession>
<feature type="transmembrane region" description="Helical" evidence="1">
    <location>
        <begin position="649"/>
        <end position="667"/>
    </location>
</feature>
<name>A0A9W9FGI1_9EURO</name>
<feature type="transmembrane region" description="Helical" evidence="1">
    <location>
        <begin position="717"/>
        <end position="743"/>
    </location>
</feature>
<dbReference type="OrthoDB" id="5332281at2759"/>
<reference evidence="2" key="2">
    <citation type="journal article" date="2023" name="IMA Fungus">
        <title>Comparative genomic study of the Penicillium genus elucidates a diverse pangenome and 15 lateral gene transfer events.</title>
        <authorList>
            <person name="Petersen C."/>
            <person name="Sorensen T."/>
            <person name="Nielsen M.R."/>
            <person name="Sondergaard T.E."/>
            <person name="Sorensen J.L."/>
            <person name="Fitzpatrick D.A."/>
            <person name="Frisvad J.C."/>
            <person name="Nielsen K.L."/>
        </authorList>
    </citation>
    <scope>NUCLEOTIDE SEQUENCE</scope>
    <source>
        <strain evidence="2">IBT 30761</strain>
    </source>
</reference>
<proteinExistence type="predicted"/>
<sequence>MGYNFVHRLPESLTTISREPGWIPSYLRRRILSLFVITFSAIIAALEILYQSSEARNGIAASTESRHYLWTYGPTAILTVVATLWSRVEFQTKQSAPWQAMLESPQPADKSVLLDYISDMQPVAIWKAFKHKHFAVASAVSCSLLLRLLIIFSTSLFSLQDVQVKQSNVTIQIHDKFSAQDSTMDTVGSQPYDILNGILFENVTSPMGTNMNLTFQEFSAPNIASNSIITAPINGLMADFTCEEAILDIKELSYMYYDASSRESVDSEVDIYTSSCRIANISLISDETTPTGLFQGGNCQDTTDSDDYRIVLTMAQPYKKHVTASKPPAGHRHDGSTGWKRVHIGIKRAIPMICKPSLSLLKLRAEGNATESLSNVHIQNLASEDAALPGMTAGDIAQFIVNNSTATTGFRPVEDSGEFEYYAQIDRGFNLGLHLIGADLAVKTLWEDGMLQDTARAFYRAITALLMHMGLVKREQSAAVGSAIVHENRVTMAELPLRGMEVCLGLGILLAISMILLLPTTPTATWDPNFITTIAAITANSAAFRSSLCGNGVVSHKNLQTRLVGKHYCSHPTPKGTSIEITDDSRRESQFDPNFGSDYATWKPFPARVGRIVIFILVSSTIAALETLLRVSQANNGLGDANLSNEYLHYSWTIVPALAMVGISLLFGSMDFNIRCLAPYAPLVRAEGAIFERSMNLSFLNSLGIINSFRSITSRHFAVQATTLATSAAFFLTIVTSGLYSVIEVPFHANVNFTRVGGFPDPRTIAGPQRLMNEAKEVNGMFTAEYILQYNFTYPRWTYEDLAFAEISIDKVSDNKIINGSYVDIKVPALRLVPVCEPYTSTELQATFGFYDGDETSGSYDLSINETTMPCPGHNTYSHGNISVLSVKDLESQPFGKSFQNQCFVKPKYNTGLIGMTHYTTFYVWGFINESSIQHIRGLSCIQYAETVDVWTRFKLPGLDIDEETPPIPDESSAKLAPDLYTPIPEWWILNSNGKYPNFDGFFQDLTSGRYAIPIENFESSEHDLTVIDAIKRQYKIISAQQFNNYTRGTANDSINHAPLLGNVTTPNRLRVVQDVTSTRLLEGLLALILALGITGSLLLNTDRILPKNPCSIASVASMLADSNFLDEFEQGLWSPENKQLSQAFVRHRFRLGWWGSEGVGTPEINKRLFAIDHRQLKTQAREL</sequence>
<dbReference type="Pfam" id="PF11915">
    <property type="entry name" value="DUF3433"/>
    <property type="match status" value="2"/>
</dbReference>
<keyword evidence="3" id="KW-1185">Reference proteome</keyword>